<dbReference type="Proteomes" id="UP000077881">
    <property type="component" value="Unassembled WGS sequence"/>
</dbReference>
<proteinExistence type="predicted"/>
<name>A0A177ZL67_9BACI</name>
<dbReference type="STRING" id="217031.ABB05_16010"/>
<keyword evidence="2" id="KW-1185">Reference proteome</keyword>
<dbReference type="AlphaFoldDB" id="A0A177ZL67"/>
<organism evidence="1 2">
    <name type="scientific">Lederbergia galactosidilytica</name>
    <dbReference type="NCBI Taxonomy" id="217031"/>
    <lineage>
        <taxon>Bacteria</taxon>
        <taxon>Bacillati</taxon>
        <taxon>Bacillota</taxon>
        <taxon>Bacilli</taxon>
        <taxon>Bacillales</taxon>
        <taxon>Bacillaceae</taxon>
        <taxon>Lederbergia</taxon>
    </lineage>
</organism>
<dbReference type="OrthoDB" id="9804563at2"/>
<evidence type="ECO:0000313" key="2">
    <source>
        <dbReference type="Proteomes" id="UP000077881"/>
    </source>
</evidence>
<dbReference type="RefSeq" id="WP_064468511.1">
    <property type="nucleotide sequence ID" value="NZ_LDJR01000056.1"/>
</dbReference>
<dbReference type="PATRIC" id="fig|217031.6.peg.3458"/>
<evidence type="ECO:0000313" key="1">
    <source>
        <dbReference type="EMBL" id="OAK68565.1"/>
    </source>
</evidence>
<sequence length="99" mass="11631">MYRRLTLRYIILRLKDNQEIRIQYVFFGNISKNSLLTEREEGLLEWLDCMEISNRNVSATTIEIVKHYMELGTSTEKIYVGSMKSLNGNPEIAWALLED</sequence>
<reference evidence="1 2" key="1">
    <citation type="submission" date="2015-05" db="EMBL/GenBank/DDBJ databases">
        <title>Comparison of genome.</title>
        <authorList>
            <person name="Zheng Z."/>
            <person name="Sun M."/>
        </authorList>
    </citation>
    <scope>NUCLEOTIDE SEQUENCE [LARGE SCALE GENOMIC DNA]</scope>
    <source>
        <strain evidence="1 2">G25-74</strain>
    </source>
</reference>
<dbReference type="EMBL" id="LDJR01000056">
    <property type="protein sequence ID" value="OAK68565.1"/>
    <property type="molecule type" value="Genomic_DNA"/>
</dbReference>
<accession>A0A177ZL67</accession>
<comment type="caution">
    <text evidence="1">The sequence shown here is derived from an EMBL/GenBank/DDBJ whole genome shotgun (WGS) entry which is preliminary data.</text>
</comment>
<protein>
    <submittedName>
        <fullName evidence="1">Uncharacterized protein</fullName>
    </submittedName>
</protein>
<gene>
    <name evidence="1" type="ORF">ABB05_16010</name>
</gene>